<feature type="compositionally biased region" description="Acidic residues" evidence="2">
    <location>
        <begin position="392"/>
        <end position="403"/>
    </location>
</feature>
<reference evidence="3" key="1">
    <citation type="submission" date="2021-05" db="EMBL/GenBank/DDBJ databases">
        <title>Comparative genomics of three Colletotrichum scovillei strains and genetic complementation revealed genes involved fungal growth and virulence on chili pepper.</title>
        <authorList>
            <person name="Hsieh D.-K."/>
            <person name="Chuang S.-C."/>
            <person name="Chen C.-Y."/>
            <person name="Chao Y.-T."/>
            <person name="Lu M.-Y.J."/>
            <person name="Lee M.-H."/>
            <person name="Shih M.-C."/>
        </authorList>
    </citation>
    <scope>NUCLEOTIDE SEQUENCE</scope>
    <source>
        <strain evidence="3">Coll-153</strain>
    </source>
</reference>
<evidence type="ECO:0000256" key="1">
    <source>
        <dbReference type="SAM" id="Coils"/>
    </source>
</evidence>
<dbReference type="PANTHER" id="PTHR48125:SF10">
    <property type="entry name" value="OS12G0136300 PROTEIN"/>
    <property type="match status" value="1"/>
</dbReference>
<feature type="compositionally biased region" description="Low complexity" evidence="2">
    <location>
        <begin position="164"/>
        <end position="179"/>
    </location>
</feature>
<protein>
    <submittedName>
        <fullName evidence="3">Uncharacterized protein</fullName>
    </submittedName>
</protein>
<evidence type="ECO:0000313" key="3">
    <source>
        <dbReference type="EMBL" id="KAG7055617.1"/>
    </source>
</evidence>
<feature type="compositionally biased region" description="Basic and acidic residues" evidence="2">
    <location>
        <begin position="714"/>
        <end position="726"/>
    </location>
</feature>
<feature type="compositionally biased region" description="Pro residues" evidence="2">
    <location>
        <begin position="54"/>
        <end position="65"/>
    </location>
</feature>
<evidence type="ECO:0000256" key="2">
    <source>
        <dbReference type="SAM" id="MobiDB-lite"/>
    </source>
</evidence>
<feature type="region of interest" description="Disordered" evidence="2">
    <location>
        <begin position="670"/>
        <end position="726"/>
    </location>
</feature>
<sequence length="726" mass="82089">MATTESPRRRTSASSLSGDAEFHEHAISSEATTIDTSYLESVQLMPSPLSRSHPSPPPPPPPPLPTLTRPNSLGPLMVAPSTWQKSDASQHHGSQSSGPNTPRPLSHRASYGHERPHPPPPPPPSRGPRPPVPTMLLHPPPPPPPPPPSNLDAAFRGRGLAKVSMQRSLSPSMSLSSGSWHHEYTSSDDDTSSVEADYFEQKNRVVFPPLMPTVQDRQVFERERKHITDSITDKVSRLENSRSSVPSLVDSDASSVASMASLDDGVQELWVQMKHRRQRVNFLKQDMAGRRKVLRDLRRRKDEADNNFMNMLRPILVKGRRGLSATSDQTLETRFAEMQALRTEYHTFEVDYEELEVSLDEEEEGLNNTETRFFSLLAAGSKKQPRPRMREEDSEDDESEEQPDIPYELTGISRHGPSDDAHPLWQDLVSAIGDLNNAKEEYDDLLLYHRQYTYSMDVKKSTGMKPSAEEVEFMDEYPEEEREKREDMDRLTEEVSRLKRICEENGAMKKHPSFEIAHALDPTIGEDMALDNTPPRSGSLAHGRFSELLSRPDHVLRPEPVTAIEEVRRAAKIHAADPATLPQLRAAQKELGISRLISEFKEEDKSDFITRWLLQQLRTSPVAVELLYSTFIHTLRLRIGNVHKWQQDVLYHWWRDDAVKSPEEFFGPLTGSGMVSPGREASPEHTSLPPEREVRISAPSRAATEDWSSGNRRIYPEEASRSTEVY</sequence>
<feature type="region of interest" description="Disordered" evidence="2">
    <location>
        <begin position="1"/>
        <end position="193"/>
    </location>
</feature>
<feature type="region of interest" description="Disordered" evidence="2">
    <location>
        <begin position="376"/>
        <end position="403"/>
    </location>
</feature>
<feature type="compositionally biased region" description="Polar residues" evidence="2">
    <location>
        <begin position="29"/>
        <end position="40"/>
    </location>
</feature>
<dbReference type="OrthoDB" id="3553547at2759"/>
<name>A0A9P7RFS4_9PEZI</name>
<dbReference type="EMBL" id="JAESDN010000002">
    <property type="protein sequence ID" value="KAG7055617.1"/>
    <property type="molecule type" value="Genomic_DNA"/>
</dbReference>
<evidence type="ECO:0000313" key="4">
    <source>
        <dbReference type="Proteomes" id="UP000699042"/>
    </source>
</evidence>
<gene>
    <name evidence="3" type="ORF">JMJ77_008071</name>
</gene>
<dbReference type="Proteomes" id="UP000699042">
    <property type="component" value="Unassembled WGS sequence"/>
</dbReference>
<dbReference type="PANTHER" id="PTHR48125">
    <property type="entry name" value="LP07818P1"/>
    <property type="match status" value="1"/>
</dbReference>
<feature type="compositionally biased region" description="Pro residues" evidence="2">
    <location>
        <begin position="118"/>
        <end position="149"/>
    </location>
</feature>
<comment type="caution">
    <text evidence="3">The sequence shown here is derived from an EMBL/GenBank/DDBJ whole genome shotgun (WGS) entry which is preliminary data.</text>
</comment>
<feature type="coiled-coil region" evidence="1">
    <location>
        <begin position="474"/>
        <end position="501"/>
    </location>
</feature>
<proteinExistence type="predicted"/>
<feature type="compositionally biased region" description="Low complexity" evidence="2">
    <location>
        <begin position="44"/>
        <end position="53"/>
    </location>
</feature>
<keyword evidence="4" id="KW-1185">Reference proteome</keyword>
<dbReference type="AlphaFoldDB" id="A0A9P7RFS4"/>
<organism evidence="3 4">
    <name type="scientific">Colletotrichum scovillei</name>
    <dbReference type="NCBI Taxonomy" id="1209932"/>
    <lineage>
        <taxon>Eukaryota</taxon>
        <taxon>Fungi</taxon>
        <taxon>Dikarya</taxon>
        <taxon>Ascomycota</taxon>
        <taxon>Pezizomycotina</taxon>
        <taxon>Sordariomycetes</taxon>
        <taxon>Hypocreomycetidae</taxon>
        <taxon>Glomerellales</taxon>
        <taxon>Glomerellaceae</taxon>
        <taxon>Colletotrichum</taxon>
        <taxon>Colletotrichum acutatum species complex</taxon>
    </lineage>
</organism>
<accession>A0A9P7RFS4</accession>
<keyword evidence="1" id="KW-0175">Coiled coil</keyword>
<feature type="compositionally biased region" description="Polar residues" evidence="2">
    <location>
        <begin position="81"/>
        <end position="100"/>
    </location>
</feature>
<feature type="coiled-coil region" evidence="1">
    <location>
        <begin position="338"/>
        <end position="372"/>
    </location>
</feature>